<evidence type="ECO:0000256" key="1">
    <source>
        <dbReference type="ARBA" id="ARBA00001936"/>
    </source>
</evidence>
<keyword evidence="3" id="KW-0479">Metal-binding</keyword>
<evidence type="ECO:0000256" key="3">
    <source>
        <dbReference type="ARBA" id="ARBA00022723"/>
    </source>
</evidence>
<evidence type="ECO:0000256" key="5">
    <source>
        <dbReference type="ARBA" id="ARBA00022842"/>
    </source>
</evidence>
<dbReference type="GO" id="GO:0016787">
    <property type="term" value="F:hydrolase activity"/>
    <property type="evidence" value="ECO:0007669"/>
    <property type="project" value="UniProtKB-KW"/>
</dbReference>
<dbReference type="InterPro" id="IPR000086">
    <property type="entry name" value="NUDIX_hydrolase_dom"/>
</dbReference>
<protein>
    <submittedName>
        <fullName evidence="9">NUDIX hydrolase</fullName>
    </submittedName>
</protein>
<keyword evidence="10" id="KW-1185">Reference proteome</keyword>
<dbReference type="CDD" id="cd18870">
    <property type="entry name" value="NUDIX_AcylCoAdiphos_Nudt19"/>
    <property type="match status" value="1"/>
</dbReference>
<evidence type="ECO:0000313" key="9">
    <source>
        <dbReference type="EMBL" id="MBR0653088.1"/>
    </source>
</evidence>
<evidence type="ECO:0000256" key="6">
    <source>
        <dbReference type="ARBA" id="ARBA00023211"/>
    </source>
</evidence>
<evidence type="ECO:0000313" key="10">
    <source>
        <dbReference type="Proteomes" id="UP000698752"/>
    </source>
</evidence>
<dbReference type="InterPro" id="IPR015797">
    <property type="entry name" value="NUDIX_hydrolase-like_dom_sf"/>
</dbReference>
<feature type="region of interest" description="Disordered" evidence="7">
    <location>
        <begin position="1"/>
        <end position="74"/>
    </location>
</feature>
<proteinExistence type="predicted"/>
<feature type="domain" description="Nudix hydrolase" evidence="8">
    <location>
        <begin position="74"/>
        <end position="247"/>
    </location>
</feature>
<dbReference type="SUPFAM" id="SSF55811">
    <property type="entry name" value="Nudix"/>
    <property type="match status" value="1"/>
</dbReference>
<feature type="compositionally biased region" description="Basic and acidic residues" evidence="7">
    <location>
        <begin position="65"/>
        <end position="74"/>
    </location>
</feature>
<gene>
    <name evidence="9" type="ORF">GXW78_25760</name>
</gene>
<evidence type="ECO:0000256" key="2">
    <source>
        <dbReference type="ARBA" id="ARBA00001946"/>
    </source>
</evidence>
<feature type="compositionally biased region" description="Low complexity" evidence="7">
    <location>
        <begin position="31"/>
        <end position="50"/>
    </location>
</feature>
<dbReference type="PANTHER" id="PTHR12318">
    <property type="entry name" value="TESTOSTERONE-REGULATED PROTEIN RP2"/>
    <property type="match status" value="1"/>
</dbReference>
<evidence type="ECO:0000256" key="4">
    <source>
        <dbReference type="ARBA" id="ARBA00022801"/>
    </source>
</evidence>
<dbReference type="PANTHER" id="PTHR12318:SF0">
    <property type="entry name" value="ACYL-COENZYME A DIPHOSPHATASE NUDT19"/>
    <property type="match status" value="1"/>
</dbReference>
<comment type="caution">
    <text evidence="9">The sequence shown here is derived from an EMBL/GenBank/DDBJ whole genome shotgun (WGS) entry which is preliminary data.</text>
</comment>
<keyword evidence="4 9" id="KW-0378">Hydrolase</keyword>
<sequence length="274" mass="30016">MTRCARSRSPAIRTSTGRRRRAAPGRKTPRGSSLSPSASASAPGCACGASRLTDAAADNPGGADTEGRTRRTVRPRDAASLIVWRIGPQGPEVLMGQRHAKHRFMPDVMVFPGGRVDPDDHRQPAVTELPVTTRRMLERRATPARARAIAIAAVRELFEETGLVLGERRGDGVAADLASLDYVCRAVTPGGRPIRFNARFLCAPAEAVHGDIAGSGELERLGWFTPEQAHRHRVADITGRVLVEFLDWLDMSPRRRASRPLIVFRGMDNRHQER</sequence>
<evidence type="ECO:0000259" key="8">
    <source>
        <dbReference type="PROSITE" id="PS51462"/>
    </source>
</evidence>
<accession>A0ABS5EPY2</accession>
<dbReference type="Gene3D" id="3.90.79.10">
    <property type="entry name" value="Nucleoside Triphosphate Pyrophosphohydrolase"/>
    <property type="match status" value="2"/>
</dbReference>
<reference evidence="10" key="1">
    <citation type="journal article" date="2021" name="Syst. Appl. Microbiol.">
        <title>Roseomonas hellenica sp. nov., isolated from roots of wild-growing Alkanna tinctoria.</title>
        <authorList>
            <person name="Rat A."/>
            <person name="Naranjo H.D."/>
            <person name="Lebbe L."/>
            <person name="Cnockaert M."/>
            <person name="Krigas N."/>
            <person name="Grigoriadou K."/>
            <person name="Maloupa E."/>
            <person name="Willems A."/>
        </authorList>
    </citation>
    <scope>NUCLEOTIDE SEQUENCE [LARGE SCALE GENOMIC DNA]</scope>
    <source>
        <strain evidence="10">LMG 31159</strain>
    </source>
</reference>
<feature type="compositionally biased region" description="Basic residues" evidence="7">
    <location>
        <begin position="16"/>
        <end position="29"/>
    </location>
</feature>
<evidence type="ECO:0000256" key="7">
    <source>
        <dbReference type="SAM" id="MobiDB-lite"/>
    </source>
</evidence>
<keyword evidence="5" id="KW-0460">Magnesium</keyword>
<comment type="cofactor">
    <cofactor evidence="2">
        <name>Mg(2+)</name>
        <dbReference type="ChEBI" id="CHEBI:18420"/>
    </cofactor>
</comment>
<dbReference type="InterPro" id="IPR039121">
    <property type="entry name" value="NUDT19"/>
</dbReference>
<name>A0ABS5EPY2_9PROT</name>
<dbReference type="EMBL" id="JAAEDI010000040">
    <property type="protein sequence ID" value="MBR0653088.1"/>
    <property type="molecule type" value="Genomic_DNA"/>
</dbReference>
<organism evidence="9 10">
    <name type="scientific">Neoroseomonas terrae</name>
    <dbReference type="NCBI Taxonomy" id="424799"/>
    <lineage>
        <taxon>Bacteria</taxon>
        <taxon>Pseudomonadati</taxon>
        <taxon>Pseudomonadota</taxon>
        <taxon>Alphaproteobacteria</taxon>
        <taxon>Acetobacterales</taxon>
        <taxon>Acetobacteraceae</taxon>
        <taxon>Neoroseomonas</taxon>
    </lineage>
</organism>
<dbReference type="Proteomes" id="UP000698752">
    <property type="component" value="Unassembled WGS sequence"/>
</dbReference>
<keyword evidence="6" id="KW-0464">Manganese</keyword>
<comment type="cofactor">
    <cofactor evidence="1">
        <name>Mn(2+)</name>
        <dbReference type="ChEBI" id="CHEBI:29035"/>
    </cofactor>
</comment>
<dbReference type="PROSITE" id="PS51462">
    <property type="entry name" value="NUDIX"/>
    <property type="match status" value="1"/>
</dbReference>